<dbReference type="InterPro" id="IPR004367">
    <property type="entry name" value="Cyclin_C-dom"/>
</dbReference>
<dbReference type="Pfam" id="PF00134">
    <property type="entry name" value="Cyclin_N"/>
    <property type="match status" value="1"/>
</dbReference>
<dbReference type="PANTHER" id="PTHR10177">
    <property type="entry name" value="CYCLINS"/>
    <property type="match status" value="1"/>
</dbReference>
<comment type="similarity">
    <text evidence="1">Belongs to the cyclin family. Cyclin D subfamily.</text>
</comment>
<evidence type="ECO:0000256" key="5">
    <source>
        <dbReference type="RuleBase" id="RU000383"/>
    </source>
</evidence>
<proteinExistence type="inferred from homology"/>
<evidence type="ECO:0000256" key="2">
    <source>
        <dbReference type="ARBA" id="ARBA00022618"/>
    </source>
</evidence>
<feature type="compositionally biased region" description="Low complexity" evidence="6">
    <location>
        <begin position="327"/>
        <end position="338"/>
    </location>
</feature>
<accession>A0ABD3BUF7</accession>
<dbReference type="InterPro" id="IPR013763">
    <property type="entry name" value="Cyclin-like_dom"/>
</dbReference>
<dbReference type="EMBL" id="JAVIJP010000066">
    <property type="protein sequence ID" value="KAL3621133.1"/>
    <property type="molecule type" value="Genomic_DNA"/>
</dbReference>
<dbReference type="SMART" id="SM00385">
    <property type="entry name" value="CYCLIN"/>
    <property type="match status" value="2"/>
</dbReference>
<name>A0ABD3BUF7_9LAMI</name>
<keyword evidence="3 5" id="KW-0195">Cyclin</keyword>
<sequence length="369" mass="42158">MAVEQNPQKSLFDALYCEEEEEKWGDIDEEDEESEITLNSFNGAQNNKISLFPLLLLEQDLFWDDEELQSLFTKEKETSIPKLNIAGFCSNLSLSKTREESVNWVLKINAHYGFSALTAVLAVNYIDRFLFTLGFQKDKPWMMQLLAVTCLSIAAKVEETHVPLLLDLQVEDAKYVFEAKTIQRMELLVLSGLKWRMNPVTPLSFLDHIIRRLGLKSYTHWEFLRSCENLLLSVIPDPRLIHYPPSVLATATMLHVIQKVEPCNAIVYENQLLGVLKVSKDEVDECYEIISDVISNRGNQNPLKRKLCHVMDAIFSCDDGSSNDSWSSSSSSCISSSSPRQPVFKKTRRIQEQQMRLPSLTRVFVGSPR</sequence>
<dbReference type="GO" id="GO:0010444">
    <property type="term" value="P:guard mother cell differentiation"/>
    <property type="evidence" value="ECO:0007669"/>
    <property type="project" value="UniProtKB-ARBA"/>
</dbReference>
<protein>
    <submittedName>
        <fullName evidence="9">Cyclin</fullName>
    </submittedName>
</protein>
<keyword evidence="4" id="KW-0131">Cell cycle</keyword>
<dbReference type="SMART" id="SM01332">
    <property type="entry name" value="Cyclin_C"/>
    <property type="match status" value="1"/>
</dbReference>
<dbReference type="Gene3D" id="1.10.472.10">
    <property type="entry name" value="Cyclin-like"/>
    <property type="match status" value="2"/>
</dbReference>
<dbReference type="FunFam" id="1.10.472.10:FF:000074">
    <property type="entry name" value="D3-type cyclin"/>
    <property type="match status" value="1"/>
</dbReference>
<evidence type="ECO:0000256" key="1">
    <source>
        <dbReference type="ARBA" id="ARBA00009065"/>
    </source>
</evidence>
<dbReference type="GO" id="GO:0051301">
    <property type="term" value="P:cell division"/>
    <property type="evidence" value="ECO:0007669"/>
    <property type="project" value="UniProtKB-KW"/>
</dbReference>
<evidence type="ECO:0000256" key="4">
    <source>
        <dbReference type="ARBA" id="ARBA00023306"/>
    </source>
</evidence>
<feature type="domain" description="Cyclin C-terminal" evidence="8">
    <location>
        <begin position="200"/>
        <end position="340"/>
    </location>
</feature>
<evidence type="ECO:0000256" key="6">
    <source>
        <dbReference type="SAM" id="MobiDB-lite"/>
    </source>
</evidence>
<evidence type="ECO:0000313" key="10">
    <source>
        <dbReference type="Proteomes" id="UP001632038"/>
    </source>
</evidence>
<dbReference type="PROSITE" id="PS00292">
    <property type="entry name" value="CYCLINS"/>
    <property type="match status" value="1"/>
</dbReference>
<dbReference type="FunFam" id="1.10.472.10:FF:000070">
    <property type="entry name" value="CYCLIN D32"/>
    <property type="match status" value="1"/>
</dbReference>
<gene>
    <name evidence="9" type="primary">CYCD3_4</name>
    <name evidence="9" type="ORF">CASFOL_036045</name>
</gene>
<reference evidence="10" key="1">
    <citation type="journal article" date="2024" name="IScience">
        <title>Strigolactones Initiate the Formation of Haustorium-like Structures in Castilleja.</title>
        <authorList>
            <person name="Buerger M."/>
            <person name="Peterson D."/>
            <person name="Chory J."/>
        </authorList>
    </citation>
    <scope>NUCLEOTIDE SEQUENCE [LARGE SCALE GENOMIC DNA]</scope>
</reference>
<evidence type="ECO:0000259" key="7">
    <source>
        <dbReference type="SMART" id="SM00385"/>
    </source>
</evidence>
<dbReference type="GO" id="GO:0048316">
    <property type="term" value="P:seed development"/>
    <property type="evidence" value="ECO:0007669"/>
    <property type="project" value="UniProtKB-ARBA"/>
</dbReference>
<keyword evidence="2" id="KW-0132">Cell division</keyword>
<organism evidence="9 10">
    <name type="scientific">Castilleja foliolosa</name>
    <dbReference type="NCBI Taxonomy" id="1961234"/>
    <lineage>
        <taxon>Eukaryota</taxon>
        <taxon>Viridiplantae</taxon>
        <taxon>Streptophyta</taxon>
        <taxon>Embryophyta</taxon>
        <taxon>Tracheophyta</taxon>
        <taxon>Spermatophyta</taxon>
        <taxon>Magnoliopsida</taxon>
        <taxon>eudicotyledons</taxon>
        <taxon>Gunneridae</taxon>
        <taxon>Pentapetalae</taxon>
        <taxon>asterids</taxon>
        <taxon>lamiids</taxon>
        <taxon>Lamiales</taxon>
        <taxon>Orobanchaceae</taxon>
        <taxon>Pedicularideae</taxon>
        <taxon>Castillejinae</taxon>
        <taxon>Castilleja</taxon>
    </lineage>
</organism>
<dbReference type="AlphaFoldDB" id="A0ABD3BUF7"/>
<feature type="domain" description="Cyclin-like" evidence="7">
    <location>
        <begin position="103"/>
        <end position="191"/>
    </location>
</feature>
<feature type="region of interest" description="Disordered" evidence="6">
    <location>
        <begin position="327"/>
        <end position="346"/>
    </location>
</feature>
<dbReference type="SUPFAM" id="SSF47954">
    <property type="entry name" value="Cyclin-like"/>
    <property type="match status" value="2"/>
</dbReference>
<dbReference type="InterPro" id="IPR036915">
    <property type="entry name" value="Cyclin-like_sf"/>
</dbReference>
<evidence type="ECO:0000259" key="8">
    <source>
        <dbReference type="SMART" id="SM01332"/>
    </source>
</evidence>
<dbReference type="Proteomes" id="UP001632038">
    <property type="component" value="Unassembled WGS sequence"/>
</dbReference>
<dbReference type="InterPro" id="IPR039361">
    <property type="entry name" value="Cyclin"/>
</dbReference>
<dbReference type="CDD" id="cd20544">
    <property type="entry name" value="CYCLIN_AtCycD-like_rpt2"/>
    <property type="match status" value="1"/>
</dbReference>
<comment type="caution">
    <text evidence="9">The sequence shown here is derived from an EMBL/GenBank/DDBJ whole genome shotgun (WGS) entry which is preliminary data.</text>
</comment>
<dbReference type="InterPro" id="IPR006671">
    <property type="entry name" value="Cyclin_N"/>
</dbReference>
<keyword evidence="10" id="KW-1185">Reference proteome</keyword>
<dbReference type="InterPro" id="IPR048258">
    <property type="entry name" value="Cyclins_cyclin-box"/>
</dbReference>
<evidence type="ECO:0000256" key="3">
    <source>
        <dbReference type="ARBA" id="ARBA00023127"/>
    </source>
</evidence>
<feature type="domain" description="Cyclin-like" evidence="7">
    <location>
        <begin position="204"/>
        <end position="292"/>
    </location>
</feature>
<evidence type="ECO:0000313" key="9">
    <source>
        <dbReference type="EMBL" id="KAL3621133.1"/>
    </source>
</evidence>
<dbReference type="CDD" id="cd20543">
    <property type="entry name" value="CYCLIN_AtCycD-like_rpt1"/>
    <property type="match status" value="1"/>
</dbReference>
<dbReference type="Pfam" id="PF02984">
    <property type="entry name" value="Cyclin_C"/>
    <property type="match status" value="1"/>
</dbReference>